<dbReference type="GO" id="GO:0008745">
    <property type="term" value="F:N-acetylmuramoyl-L-alanine amidase activity"/>
    <property type="evidence" value="ECO:0007669"/>
    <property type="project" value="UniProtKB-EC"/>
</dbReference>
<evidence type="ECO:0000313" key="4">
    <source>
        <dbReference type="EMBL" id="KIL52374.1"/>
    </source>
</evidence>
<dbReference type="PANTHER" id="PTHR30404:SF0">
    <property type="entry name" value="N-ACETYLMURAMOYL-L-ALANINE AMIDASE AMIC"/>
    <property type="match status" value="1"/>
</dbReference>
<dbReference type="SMART" id="SM00646">
    <property type="entry name" value="Ami_3"/>
    <property type="match status" value="1"/>
</dbReference>
<keyword evidence="5" id="KW-1185">Reference proteome</keyword>
<dbReference type="STRING" id="889306.KP78_01470"/>
<sequence length="246" mass="28246">MEAGERQLKKKIFLLAFILGMILVFSFRIDRLVINAIEEWKMPLSGKIIVLDPGHGGADGGAAVETILEKHLTLRIANNLRAYLEEQGAIVRMTRETDKDLADESTTGLRDRKREDLKKRLDLLNDPKNDLFISIHLNAIPQTQWSGAQTFYTTYHDDNKRIARFIQHELVRHLPENNRKAKTIDGIYVLSHANTPGVLVEAGFLSNPEERYWLLQEEYQQQIAAAIYLGILRHYSNEEDLPEDLE</sequence>
<accession>A0A0C2SEK1</accession>
<evidence type="ECO:0000256" key="2">
    <source>
        <dbReference type="SAM" id="Phobius"/>
    </source>
</evidence>
<proteinExistence type="predicted"/>
<dbReference type="InterPro" id="IPR002508">
    <property type="entry name" value="MurNAc-LAA_cat"/>
</dbReference>
<gene>
    <name evidence="4" type="ORF">KP78_01470</name>
</gene>
<dbReference type="Proteomes" id="UP000031938">
    <property type="component" value="Unassembled WGS sequence"/>
</dbReference>
<dbReference type="PANTHER" id="PTHR30404">
    <property type="entry name" value="N-ACETYLMURAMOYL-L-ALANINE AMIDASE"/>
    <property type="match status" value="1"/>
</dbReference>
<reference evidence="4 5" key="1">
    <citation type="submission" date="2015-01" db="EMBL/GenBank/DDBJ databases">
        <title>Genome sequencing of Jeotgalibacillus soli.</title>
        <authorList>
            <person name="Goh K.M."/>
            <person name="Chan K.-G."/>
            <person name="Yaakop A.S."/>
            <person name="Ee R."/>
            <person name="Gan H.M."/>
            <person name="Chan C.S."/>
        </authorList>
    </citation>
    <scope>NUCLEOTIDE SEQUENCE [LARGE SCALE GENOMIC DNA]</scope>
    <source>
        <strain evidence="4 5">P9</strain>
    </source>
</reference>
<evidence type="ECO:0000256" key="1">
    <source>
        <dbReference type="ARBA" id="ARBA00022801"/>
    </source>
</evidence>
<keyword evidence="2" id="KW-0812">Transmembrane</keyword>
<dbReference type="EMBL" id="JXRP01000005">
    <property type="protein sequence ID" value="KIL52374.1"/>
    <property type="molecule type" value="Genomic_DNA"/>
</dbReference>
<keyword evidence="2" id="KW-1133">Transmembrane helix</keyword>
<dbReference type="GO" id="GO:0030288">
    <property type="term" value="C:outer membrane-bounded periplasmic space"/>
    <property type="evidence" value="ECO:0007669"/>
    <property type="project" value="TreeGrafter"/>
</dbReference>
<protein>
    <submittedName>
        <fullName evidence="4">N-acetylmuramoyl-L-alanine amidase</fullName>
        <ecNumber evidence="4">3.5.1.28</ecNumber>
    </submittedName>
</protein>
<dbReference type="GO" id="GO:0009253">
    <property type="term" value="P:peptidoglycan catabolic process"/>
    <property type="evidence" value="ECO:0007669"/>
    <property type="project" value="InterPro"/>
</dbReference>
<dbReference type="EC" id="3.5.1.28" evidence="4"/>
<keyword evidence="1 4" id="KW-0378">Hydrolase</keyword>
<evidence type="ECO:0000259" key="3">
    <source>
        <dbReference type="SMART" id="SM00646"/>
    </source>
</evidence>
<dbReference type="PATRIC" id="fig|889306.3.peg.149"/>
<feature type="domain" description="MurNAc-LAA" evidence="3">
    <location>
        <begin position="121"/>
        <end position="232"/>
    </location>
</feature>
<evidence type="ECO:0000313" key="5">
    <source>
        <dbReference type="Proteomes" id="UP000031938"/>
    </source>
</evidence>
<dbReference type="InterPro" id="IPR050695">
    <property type="entry name" value="N-acetylmuramoyl_amidase_3"/>
</dbReference>
<dbReference type="Gene3D" id="3.40.630.40">
    <property type="entry name" value="Zn-dependent exopeptidases"/>
    <property type="match status" value="1"/>
</dbReference>
<comment type="caution">
    <text evidence="4">The sequence shown here is derived from an EMBL/GenBank/DDBJ whole genome shotgun (WGS) entry which is preliminary data.</text>
</comment>
<dbReference type="NCBIfam" id="TIGR02883">
    <property type="entry name" value="spore_cwlD"/>
    <property type="match status" value="1"/>
</dbReference>
<organism evidence="4 5">
    <name type="scientific">Jeotgalibacillus soli</name>
    <dbReference type="NCBI Taxonomy" id="889306"/>
    <lineage>
        <taxon>Bacteria</taxon>
        <taxon>Bacillati</taxon>
        <taxon>Bacillota</taxon>
        <taxon>Bacilli</taxon>
        <taxon>Bacillales</taxon>
        <taxon>Caryophanaceae</taxon>
        <taxon>Jeotgalibacillus</taxon>
    </lineage>
</organism>
<dbReference type="AlphaFoldDB" id="A0A0C2SEK1"/>
<name>A0A0C2SEK1_9BACL</name>
<keyword evidence="2" id="KW-0472">Membrane</keyword>
<dbReference type="InterPro" id="IPR014234">
    <property type="entry name" value="Spore_CwlD"/>
</dbReference>
<feature type="transmembrane region" description="Helical" evidence="2">
    <location>
        <begin position="12"/>
        <end position="29"/>
    </location>
</feature>
<dbReference type="CDD" id="cd02696">
    <property type="entry name" value="MurNAc-LAA"/>
    <property type="match status" value="1"/>
</dbReference>
<dbReference type="Pfam" id="PF01520">
    <property type="entry name" value="Amidase_3"/>
    <property type="match status" value="1"/>
</dbReference>
<dbReference type="SUPFAM" id="SSF53187">
    <property type="entry name" value="Zn-dependent exopeptidases"/>
    <property type="match status" value="1"/>
</dbReference>